<reference evidence="4" key="1">
    <citation type="journal article" date="2020" name="Stud. Mycol.">
        <title>101 Dothideomycetes genomes: a test case for predicting lifestyles and emergence of pathogens.</title>
        <authorList>
            <person name="Haridas S."/>
            <person name="Albert R."/>
            <person name="Binder M."/>
            <person name="Bloem J."/>
            <person name="Labutti K."/>
            <person name="Salamov A."/>
            <person name="Andreopoulos B."/>
            <person name="Baker S."/>
            <person name="Barry K."/>
            <person name="Bills G."/>
            <person name="Bluhm B."/>
            <person name="Cannon C."/>
            <person name="Castanera R."/>
            <person name="Culley D."/>
            <person name="Daum C."/>
            <person name="Ezra D."/>
            <person name="Gonzalez J."/>
            <person name="Henrissat B."/>
            <person name="Kuo A."/>
            <person name="Liang C."/>
            <person name="Lipzen A."/>
            <person name="Lutzoni F."/>
            <person name="Magnuson J."/>
            <person name="Mondo S."/>
            <person name="Nolan M."/>
            <person name="Ohm R."/>
            <person name="Pangilinan J."/>
            <person name="Park H.-J."/>
            <person name="Ramirez L."/>
            <person name="Alfaro M."/>
            <person name="Sun H."/>
            <person name="Tritt A."/>
            <person name="Yoshinaga Y."/>
            <person name="Zwiers L.-H."/>
            <person name="Turgeon B."/>
            <person name="Goodwin S."/>
            <person name="Spatafora J."/>
            <person name="Crous P."/>
            <person name="Grigoriev I."/>
        </authorList>
    </citation>
    <scope>NUCLEOTIDE SEQUENCE</scope>
    <source>
        <strain evidence="4">CBS 122681</strain>
    </source>
</reference>
<dbReference type="InterPro" id="IPR036291">
    <property type="entry name" value="NAD(P)-bd_dom_sf"/>
</dbReference>
<dbReference type="InterPro" id="IPR045312">
    <property type="entry name" value="PCBER-like"/>
</dbReference>
<dbReference type="CDD" id="cd05259">
    <property type="entry name" value="PCBER_SDR_a"/>
    <property type="match status" value="1"/>
</dbReference>
<name>A0A6A6SZ87_9PLEO</name>
<keyword evidence="5" id="KW-1185">Reference proteome</keyword>
<proteinExistence type="predicted"/>
<evidence type="ECO:0000256" key="2">
    <source>
        <dbReference type="ARBA" id="ARBA00023002"/>
    </source>
</evidence>
<dbReference type="Gene3D" id="3.40.50.720">
    <property type="entry name" value="NAD(P)-binding Rossmann-like Domain"/>
    <property type="match status" value="1"/>
</dbReference>
<dbReference type="SUPFAM" id="SSF51735">
    <property type="entry name" value="NAD(P)-binding Rossmann-fold domains"/>
    <property type="match status" value="1"/>
</dbReference>
<evidence type="ECO:0000259" key="3">
    <source>
        <dbReference type="Pfam" id="PF05368"/>
    </source>
</evidence>
<feature type="domain" description="NmrA-like" evidence="3">
    <location>
        <begin position="4"/>
        <end position="227"/>
    </location>
</feature>
<evidence type="ECO:0000313" key="4">
    <source>
        <dbReference type="EMBL" id="KAF2651554.1"/>
    </source>
</evidence>
<dbReference type="EMBL" id="MU004423">
    <property type="protein sequence ID" value="KAF2651554.1"/>
    <property type="molecule type" value="Genomic_DNA"/>
</dbReference>
<dbReference type="PANTHER" id="PTHR47706">
    <property type="entry name" value="NMRA-LIKE FAMILY PROTEIN"/>
    <property type="match status" value="1"/>
</dbReference>
<evidence type="ECO:0000313" key="5">
    <source>
        <dbReference type="Proteomes" id="UP000799324"/>
    </source>
</evidence>
<protein>
    <submittedName>
        <fullName evidence="4">NmrA-like family protein</fullName>
    </submittedName>
</protein>
<keyword evidence="2" id="KW-0560">Oxidoreductase</keyword>
<dbReference type="PANTHER" id="PTHR47706:SF9">
    <property type="entry name" value="NMRA-LIKE DOMAIN-CONTAINING PROTEIN-RELATED"/>
    <property type="match status" value="1"/>
</dbReference>
<dbReference type="OrthoDB" id="9974981at2759"/>
<dbReference type="AlphaFoldDB" id="A0A6A6SZ87"/>
<sequence length="297" mass="33587">MTLNRILLIGGTGNLGTLILKHLLASPSNFTVSVLSRRSANTSHYPAAVKIVQVDDDYPPDQLTPAFSDTDVVISAISMMGMHHQPKFIDACVAAKVKRYIPTEFGLEDLPQWLLDLRPMFKTKHDVRDYLVSKESAGLSWTCVCCNVFFEMGIESGFFQFYWAQKRAVLLNDGELQWPATTLDTVAIAVVRVIEKEELTANKILLIQDFMTSQKEVLNEIEQRTGKWEVQKRELGPWLDEAKEKTRNGQNEELSKLTFAVAREAGDWAKREEYANALLDLPTKPFKKAIEQALEAH</sequence>
<dbReference type="Proteomes" id="UP000799324">
    <property type="component" value="Unassembled WGS sequence"/>
</dbReference>
<dbReference type="Pfam" id="PF05368">
    <property type="entry name" value="NmrA"/>
    <property type="match status" value="1"/>
</dbReference>
<keyword evidence="1" id="KW-0521">NADP</keyword>
<gene>
    <name evidence="4" type="ORF">K491DRAFT_696388</name>
</gene>
<dbReference type="GO" id="GO:0016491">
    <property type="term" value="F:oxidoreductase activity"/>
    <property type="evidence" value="ECO:0007669"/>
    <property type="project" value="UniProtKB-KW"/>
</dbReference>
<dbReference type="InterPro" id="IPR008030">
    <property type="entry name" value="NmrA-like"/>
</dbReference>
<evidence type="ECO:0000256" key="1">
    <source>
        <dbReference type="ARBA" id="ARBA00022857"/>
    </source>
</evidence>
<organism evidence="4 5">
    <name type="scientific">Lophiostoma macrostomum CBS 122681</name>
    <dbReference type="NCBI Taxonomy" id="1314788"/>
    <lineage>
        <taxon>Eukaryota</taxon>
        <taxon>Fungi</taxon>
        <taxon>Dikarya</taxon>
        <taxon>Ascomycota</taxon>
        <taxon>Pezizomycotina</taxon>
        <taxon>Dothideomycetes</taxon>
        <taxon>Pleosporomycetidae</taxon>
        <taxon>Pleosporales</taxon>
        <taxon>Lophiostomataceae</taxon>
        <taxon>Lophiostoma</taxon>
    </lineage>
</organism>
<dbReference type="InterPro" id="IPR051609">
    <property type="entry name" value="NmrA/Isoflavone_reductase-like"/>
</dbReference>
<accession>A0A6A6SZ87</accession>